<keyword evidence="2 7" id="KW-0812">Transmembrane</keyword>
<dbReference type="OrthoDB" id="5273647at2759"/>
<evidence type="ECO:0000313" key="10">
    <source>
        <dbReference type="Proteomes" id="UP000777438"/>
    </source>
</evidence>
<feature type="region of interest" description="Disordered" evidence="6">
    <location>
        <begin position="317"/>
        <end position="340"/>
    </location>
</feature>
<organism evidence="9 10">
    <name type="scientific">Thelonectria olida</name>
    <dbReference type="NCBI Taxonomy" id="1576542"/>
    <lineage>
        <taxon>Eukaryota</taxon>
        <taxon>Fungi</taxon>
        <taxon>Dikarya</taxon>
        <taxon>Ascomycota</taxon>
        <taxon>Pezizomycotina</taxon>
        <taxon>Sordariomycetes</taxon>
        <taxon>Hypocreomycetidae</taxon>
        <taxon>Hypocreales</taxon>
        <taxon>Nectriaceae</taxon>
        <taxon>Thelonectria</taxon>
    </lineage>
</organism>
<feature type="domain" description="Rhodopsin" evidence="8">
    <location>
        <begin position="27"/>
        <end position="274"/>
    </location>
</feature>
<feature type="transmembrane region" description="Helical" evidence="7">
    <location>
        <begin position="130"/>
        <end position="153"/>
    </location>
</feature>
<dbReference type="Pfam" id="PF20684">
    <property type="entry name" value="Fung_rhodopsin"/>
    <property type="match status" value="1"/>
</dbReference>
<comment type="similarity">
    <text evidence="5">Belongs to the SAT4 family.</text>
</comment>
<feature type="transmembrane region" description="Helical" evidence="7">
    <location>
        <begin position="12"/>
        <end position="33"/>
    </location>
</feature>
<dbReference type="EMBL" id="JAGPYM010000028">
    <property type="protein sequence ID" value="KAH6879881.1"/>
    <property type="molecule type" value="Genomic_DNA"/>
</dbReference>
<keyword evidence="3 7" id="KW-1133">Transmembrane helix</keyword>
<dbReference type="InterPro" id="IPR052337">
    <property type="entry name" value="SAT4-like"/>
</dbReference>
<keyword evidence="4 7" id="KW-0472">Membrane</keyword>
<evidence type="ECO:0000256" key="7">
    <source>
        <dbReference type="SAM" id="Phobius"/>
    </source>
</evidence>
<proteinExistence type="inferred from homology"/>
<dbReference type="PANTHER" id="PTHR33048">
    <property type="entry name" value="PTH11-LIKE INTEGRAL MEMBRANE PROTEIN (AFU_ORTHOLOGUE AFUA_5G11245)"/>
    <property type="match status" value="1"/>
</dbReference>
<dbReference type="InterPro" id="IPR049326">
    <property type="entry name" value="Rhodopsin_dom_fungi"/>
</dbReference>
<evidence type="ECO:0000256" key="2">
    <source>
        <dbReference type="ARBA" id="ARBA00022692"/>
    </source>
</evidence>
<dbReference type="AlphaFoldDB" id="A0A9P9AHB5"/>
<gene>
    <name evidence="9" type="ORF">B0T10DRAFT_532155</name>
</gene>
<evidence type="ECO:0000256" key="1">
    <source>
        <dbReference type="ARBA" id="ARBA00004141"/>
    </source>
</evidence>
<dbReference type="PANTHER" id="PTHR33048:SF92">
    <property type="entry name" value="INTEGRAL MEMBRANE PROTEIN"/>
    <property type="match status" value="1"/>
</dbReference>
<feature type="transmembrane region" description="Helical" evidence="7">
    <location>
        <begin position="212"/>
        <end position="231"/>
    </location>
</feature>
<protein>
    <recommendedName>
        <fullName evidence="8">Rhodopsin domain-containing protein</fullName>
    </recommendedName>
</protein>
<feature type="region of interest" description="Disordered" evidence="6">
    <location>
        <begin position="277"/>
        <end position="296"/>
    </location>
</feature>
<comment type="subcellular location">
    <subcellularLocation>
        <location evidence="1">Membrane</location>
        <topology evidence="1">Multi-pass membrane protein</topology>
    </subcellularLocation>
</comment>
<keyword evidence="10" id="KW-1185">Reference proteome</keyword>
<reference evidence="9 10" key="1">
    <citation type="journal article" date="2021" name="Nat. Commun.">
        <title>Genetic determinants of endophytism in the Arabidopsis root mycobiome.</title>
        <authorList>
            <person name="Mesny F."/>
            <person name="Miyauchi S."/>
            <person name="Thiergart T."/>
            <person name="Pickel B."/>
            <person name="Atanasova L."/>
            <person name="Karlsson M."/>
            <person name="Huettel B."/>
            <person name="Barry K.W."/>
            <person name="Haridas S."/>
            <person name="Chen C."/>
            <person name="Bauer D."/>
            <person name="Andreopoulos W."/>
            <person name="Pangilinan J."/>
            <person name="LaButti K."/>
            <person name="Riley R."/>
            <person name="Lipzen A."/>
            <person name="Clum A."/>
            <person name="Drula E."/>
            <person name="Henrissat B."/>
            <person name="Kohler A."/>
            <person name="Grigoriev I.V."/>
            <person name="Martin F.M."/>
            <person name="Hacquard S."/>
        </authorList>
    </citation>
    <scope>NUCLEOTIDE SEQUENCE [LARGE SCALE GENOMIC DNA]</scope>
    <source>
        <strain evidence="9 10">MPI-CAGE-CH-0241</strain>
    </source>
</reference>
<comment type="caution">
    <text evidence="9">The sequence shown here is derived from an EMBL/GenBank/DDBJ whole genome shotgun (WGS) entry which is preliminary data.</text>
</comment>
<name>A0A9P9AHB5_9HYPO</name>
<evidence type="ECO:0000259" key="8">
    <source>
        <dbReference type="Pfam" id="PF20684"/>
    </source>
</evidence>
<accession>A0A9P9AHB5</accession>
<evidence type="ECO:0000256" key="4">
    <source>
        <dbReference type="ARBA" id="ARBA00023136"/>
    </source>
</evidence>
<evidence type="ECO:0000256" key="5">
    <source>
        <dbReference type="ARBA" id="ARBA00038359"/>
    </source>
</evidence>
<evidence type="ECO:0000256" key="3">
    <source>
        <dbReference type="ARBA" id="ARBA00022989"/>
    </source>
</evidence>
<feature type="transmembrane region" description="Helical" evidence="7">
    <location>
        <begin position="45"/>
        <end position="66"/>
    </location>
</feature>
<dbReference type="Proteomes" id="UP000777438">
    <property type="component" value="Unassembled WGS sequence"/>
</dbReference>
<feature type="transmembrane region" description="Helical" evidence="7">
    <location>
        <begin position="173"/>
        <end position="200"/>
    </location>
</feature>
<evidence type="ECO:0000256" key="6">
    <source>
        <dbReference type="SAM" id="MobiDB-lite"/>
    </source>
</evidence>
<feature type="transmembrane region" description="Helical" evidence="7">
    <location>
        <begin position="99"/>
        <end position="118"/>
    </location>
</feature>
<feature type="transmembrane region" description="Helical" evidence="7">
    <location>
        <begin position="251"/>
        <end position="269"/>
    </location>
</feature>
<dbReference type="GO" id="GO:0016020">
    <property type="term" value="C:membrane"/>
    <property type="evidence" value="ECO:0007669"/>
    <property type="project" value="UniProtKB-SubCell"/>
</dbReference>
<sequence length="363" mass="40772">MIQGPTGEVVLAVIFTLIGIAACAIAARIYLRVKIQKRKLVMSDFFMIAAWFCACTAASFDIVLVVKGVLRPEIDWFLTNLHVDVHTYELVLRTSWGGIIPYYTTFYLCKASLLSFYLQLFPRFMKRRRILLWVAVAYCSLAYVVTISLQLFLCFPVERNWSVTKPEHMCDVAVTVIGIQVNWVLHITGSISLFVIPFLILHNLQMPRRLKISVCSVFLIGLVDIAFSLARFFTIQLSNAGEFRSMTLVELWAALDAYIGLVVACLPSLRPYLRPGFKSSSSPSYEKSATPARSVPSHLMGQSGFQEIDDELYPGGRVTVGQEIGGQPHSPDWTADYAWNDDKKSNRSDIELVPIASRAPTNR</sequence>
<evidence type="ECO:0000313" key="9">
    <source>
        <dbReference type="EMBL" id="KAH6879881.1"/>
    </source>
</evidence>